<dbReference type="InterPro" id="IPR039425">
    <property type="entry name" value="RNA_pol_sigma-70-like"/>
</dbReference>
<evidence type="ECO:0000259" key="7">
    <source>
        <dbReference type="Pfam" id="PF08281"/>
    </source>
</evidence>
<dbReference type="InterPro" id="IPR013325">
    <property type="entry name" value="RNA_pol_sigma_r2"/>
</dbReference>
<dbReference type="Pfam" id="PF04542">
    <property type="entry name" value="Sigma70_r2"/>
    <property type="match status" value="1"/>
</dbReference>
<dbReference type="Proteomes" id="UP000807850">
    <property type="component" value="Unassembled WGS sequence"/>
</dbReference>
<sequence>MDNAPFARLWTWAVPAAEVDWEAVYTEQLPRIYNFFRYRVGDGAVAEDLTSITFEKAWRARHRYRRDRARVGTWLVVIARRVAVDHYRGARWHEPLDAAERIAGGATPEEIAELRSDLDRLGRLLVTLPGRERDLVALKYGARLTNRAIADLTGMSESNVGTILHRTVRDLRARW</sequence>
<evidence type="ECO:0000256" key="2">
    <source>
        <dbReference type="ARBA" id="ARBA00023015"/>
    </source>
</evidence>
<dbReference type="PANTHER" id="PTHR43133">
    <property type="entry name" value="RNA POLYMERASE ECF-TYPE SIGMA FACTO"/>
    <property type="match status" value="1"/>
</dbReference>
<dbReference type="Pfam" id="PF08281">
    <property type="entry name" value="Sigma70_r4_2"/>
    <property type="match status" value="1"/>
</dbReference>
<dbReference type="GO" id="GO:0003677">
    <property type="term" value="F:DNA binding"/>
    <property type="evidence" value="ECO:0007669"/>
    <property type="project" value="UniProtKB-KW"/>
</dbReference>
<evidence type="ECO:0000256" key="1">
    <source>
        <dbReference type="ARBA" id="ARBA00010641"/>
    </source>
</evidence>
<dbReference type="NCBIfam" id="TIGR02937">
    <property type="entry name" value="sigma70-ECF"/>
    <property type="match status" value="1"/>
</dbReference>
<dbReference type="Gene3D" id="1.10.1740.10">
    <property type="match status" value="1"/>
</dbReference>
<proteinExistence type="inferred from homology"/>
<organism evidence="8 9">
    <name type="scientific">Eiseniibacteriota bacterium</name>
    <dbReference type="NCBI Taxonomy" id="2212470"/>
    <lineage>
        <taxon>Bacteria</taxon>
        <taxon>Candidatus Eiseniibacteriota</taxon>
    </lineage>
</organism>
<dbReference type="PANTHER" id="PTHR43133:SF8">
    <property type="entry name" value="RNA POLYMERASE SIGMA FACTOR HI_1459-RELATED"/>
    <property type="match status" value="1"/>
</dbReference>
<evidence type="ECO:0000256" key="3">
    <source>
        <dbReference type="ARBA" id="ARBA00023082"/>
    </source>
</evidence>
<evidence type="ECO:0000313" key="9">
    <source>
        <dbReference type="Proteomes" id="UP000807850"/>
    </source>
</evidence>
<dbReference type="GO" id="GO:0006352">
    <property type="term" value="P:DNA-templated transcription initiation"/>
    <property type="evidence" value="ECO:0007669"/>
    <property type="project" value="InterPro"/>
</dbReference>
<feature type="domain" description="RNA polymerase sigma factor 70 region 4 type 2" evidence="7">
    <location>
        <begin position="119"/>
        <end position="171"/>
    </location>
</feature>
<evidence type="ECO:0000259" key="6">
    <source>
        <dbReference type="Pfam" id="PF04542"/>
    </source>
</evidence>
<dbReference type="InterPro" id="IPR013324">
    <property type="entry name" value="RNA_pol_sigma_r3/r4-like"/>
</dbReference>
<comment type="caution">
    <text evidence="8">The sequence shown here is derived from an EMBL/GenBank/DDBJ whole genome shotgun (WGS) entry which is preliminary data.</text>
</comment>
<feature type="domain" description="RNA polymerase sigma-70 region 2" evidence="6">
    <location>
        <begin position="25"/>
        <end position="92"/>
    </location>
</feature>
<dbReference type="AlphaFoldDB" id="A0A9D6L544"/>
<dbReference type="SUPFAM" id="SSF88946">
    <property type="entry name" value="Sigma2 domain of RNA polymerase sigma factors"/>
    <property type="match status" value="1"/>
</dbReference>
<reference evidence="8" key="1">
    <citation type="submission" date="2020-07" db="EMBL/GenBank/DDBJ databases">
        <title>Huge and variable diversity of episymbiotic CPR bacteria and DPANN archaea in groundwater ecosystems.</title>
        <authorList>
            <person name="He C.Y."/>
            <person name="Keren R."/>
            <person name="Whittaker M."/>
            <person name="Farag I.F."/>
            <person name="Doudna J."/>
            <person name="Cate J.H.D."/>
            <person name="Banfield J.F."/>
        </authorList>
    </citation>
    <scope>NUCLEOTIDE SEQUENCE</scope>
    <source>
        <strain evidence="8">NC_groundwater_928_Pr1_S-0.2um_72_17</strain>
    </source>
</reference>
<gene>
    <name evidence="8" type="ORF">HY076_02045</name>
</gene>
<dbReference type="InterPro" id="IPR007627">
    <property type="entry name" value="RNA_pol_sigma70_r2"/>
</dbReference>
<evidence type="ECO:0000256" key="4">
    <source>
        <dbReference type="ARBA" id="ARBA00023125"/>
    </source>
</evidence>
<dbReference type="SUPFAM" id="SSF88659">
    <property type="entry name" value="Sigma3 and sigma4 domains of RNA polymerase sigma factors"/>
    <property type="match status" value="1"/>
</dbReference>
<evidence type="ECO:0000313" key="8">
    <source>
        <dbReference type="EMBL" id="MBI3539038.1"/>
    </source>
</evidence>
<dbReference type="Gene3D" id="1.10.10.10">
    <property type="entry name" value="Winged helix-like DNA-binding domain superfamily/Winged helix DNA-binding domain"/>
    <property type="match status" value="1"/>
</dbReference>
<dbReference type="InterPro" id="IPR014284">
    <property type="entry name" value="RNA_pol_sigma-70_dom"/>
</dbReference>
<protein>
    <submittedName>
        <fullName evidence="8">Sigma-70 family RNA polymerase sigma factor</fullName>
    </submittedName>
</protein>
<dbReference type="InterPro" id="IPR036388">
    <property type="entry name" value="WH-like_DNA-bd_sf"/>
</dbReference>
<comment type="similarity">
    <text evidence="1">Belongs to the sigma-70 factor family. ECF subfamily.</text>
</comment>
<keyword evidence="5" id="KW-0804">Transcription</keyword>
<dbReference type="InterPro" id="IPR013249">
    <property type="entry name" value="RNA_pol_sigma70_r4_t2"/>
</dbReference>
<dbReference type="GO" id="GO:0016987">
    <property type="term" value="F:sigma factor activity"/>
    <property type="evidence" value="ECO:0007669"/>
    <property type="project" value="UniProtKB-KW"/>
</dbReference>
<keyword evidence="4" id="KW-0238">DNA-binding</keyword>
<accession>A0A9D6L544</accession>
<keyword evidence="2" id="KW-0805">Transcription regulation</keyword>
<keyword evidence="3" id="KW-0731">Sigma factor</keyword>
<dbReference type="EMBL" id="JACQAY010000060">
    <property type="protein sequence ID" value="MBI3539038.1"/>
    <property type="molecule type" value="Genomic_DNA"/>
</dbReference>
<name>A0A9D6L544_UNCEI</name>
<evidence type="ECO:0000256" key="5">
    <source>
        <dbReference type="ARBA" id="ARBA00023163"/>
    </source>
</evidence>